<dbReference type="PATRIC" id="fig|1238180.3.peg.2360"/>
<proteinExistence type="predicted"/>
<dbReference type="OrthoDB" id="4935951at2"/>
<keyword evidence="6" id="KW-1185">Reference proteome</keyword>
<reference evidence="3 5" key="1">
    <citation type="submission" date="2012-10" db="EMBL/GenBank/DDBJ databases">
        <title>Genome assembly of Amycolatopsis azurea DSM 43854.</title>
        <authorList>
            <person name="Khatri I."/>
            <person name="Kaur I."/>
            <person name="Subramanian S."/>
            <person name="Mayilraj S."/>
        </authorList>
    </citation>
    <scope>NUCLEOTIDE SEQUENCE [LARGE SCALE GENOMIC DNA]</scope>
    <source>
        <strain evidence="3 5">DSM 43854</strain>
    </source>
</reference>
<dbReference type="GO" id="GO:0016791">
    <property type="term" value="F:phosphatase activity"/>
    <property type="evidence" value="ECO:0007669"/>
    <property type="project" value="TreeGrafter"/>
</dbReference>
<evidence type="ECO:0000256" key="1">
    <source>
        <dbReference type="ARBA" id="ARBA00022801"/>
    </source>
</evidence>
<evidence type="ECO:0000313" key="3">
    <source>
        <dbReference type="EMBL" id="EMD27863.1"/>
    </source>
</evidence>
<dbReference type="PANTHER" id="PTHR43156">
    <property type="entry name" value="STAGE II SPORULATION PROTEIN E-RELATED"/>
    <property type="match status" value="1"/>
</dbReference>
<comment type="caution">
    <text evidence="3">The sequence shown here is derived from an EMBL/GenBank/DDBJ whole genome shotgun (WGS) entry which is preliminary data.</text>
</comment>
<accession>M2PTE4</accession>
<gene>
    <name evidence="4" type="ORF">B0293_27635</name>
    <name evidence="3" type="ORF">C791_1760</name>
</gene>
<dbReference type="Proteomes" id="UP000188551">
    <property type="component" value="Unassembled WGS sequence"/>
</dbReference>
<keyword evidence="1" id="KW-0378">Hydrolase</keyword>
<sequence length="479" mass="51115">MITVASLQAEEQRRIVAACFARTGLTLEQLWLRYFALGGDVSELELEAFLQGLVPLPRIQRDMVAHAVNERLEEVSGVRQAPYSRAAAGEKTRPRGPLAALVGLLDGAHRAPPERLPEIIAAAGRALDLEITVYLVDHDQRQLIPLPGGPAPDRVPLDIEAGTAGRAYRHADTMPAEEPGGPRLWTVLLDGDERLGVLEVEADADTDLHDPALRTQCRWLASLSGHLLAGARRHGDGLDTLLRRRPSSPTADLLRQNLPPSTAATRDVVVAGGVEPVRDVRGTAFDYALSETTAWLAIFDAGRDAARAGLVVSAALVACRSARREGRGLRDQEAAVDRALSTQFGDGALVRGTLAELNLADGTLRCLQAGGEPPLVLGADRELATVDSVRRPSFGAGPLGRITTTRLRPGDLLALHTEGLSGARAADGARFALAGCLDAHARQVPPETVRRVLQAAKHHCHNGFTGDAGLLIARWSSRS</sequence>
<dbReference type="AlphaFoldDB" id="M2PTE4"/>
<dbReference type="Gene3D" id="3.60.40.10">
    <property type="entry name" value="PPM-type phosphatase domain"/>
    <property type="match status" value="1"/>
</dbReference>
<dbReference type="Pfam" id="PF07228">
    <property type="entry name" value="SpoIIE"/>
    <property type="match status" value="1"/>
</dbReference>
<evidence type="ECO:0000313" key="5">
    <source>
        <dbReference type="Proteomes" id="UP000014137"/>
    </source>
</evidence>
<dbReference type="Proteomes" id="UP000014137">
    <property type="component" value="Unassembled WGS sequence"/>
</dbReference>
<dbReference type="InterPro" id="IPR036457">
    <property type="entry name" value="PPM-type-like_dom_sf"/>
</dbReference>
<dbReference type="EMBL" id="ANMG01000020">
    <property type="protein sequence ID" value="EMD27863.1"/>
    <property type="molecule type" value="Genomic_DNA"/>
</dbReference>
<dbReference type="RefSeq" id="WP_005154637.1">
    <property type="nucleotide sequence ID" value="NZ_ANMG01000020.1"/>
</dbReference>
<reference evidence="4 6" key="2">
    <citation type="submission" date="2017-02" db="EMBL/GenBank/DDBJ databases">
        <title>Amycolatopsis azurea DSM 43854 draft genome.</title>
        <authorList>
            <person name="Mayilraj S."/>
        </authorList>
    </citation>
    <scope>NUCLEOTIDE SEQUENCE [LARGE SCALE GENOMIC DNA]</scope>
    <source>
        <strain evidence="4 6">DSM 43854</strain>
    </source>
</reference>
<evidence type="ECO:0000313" key="6">
    <source>
        <dbReference type="Proteomes" id="UP000188551"/>
    </source>
</evidence>
<feature type="domain" description="PPM-type phosphatase" evidence="2">
    <location>
        <begin position="306"/>
        <end position="475"/>
    </location>
</feature>
<dbReference type="InterPro" id="IPR001932">
    <property type="entry name" value="PPM-type_phosphatase-like_dom"/>
</dbReference>
<evidence type="ECO:0000259" key="2">
    <source>
        <dbReference type="Pfam" id="PF07228"/>
    </source>
</evidence>
<name>M2PTE4_9PSEU</name>
<protein>
    <submittedName>
        <fullName evidence="4">Phosphatase</fullName>
    </submittedName>
</protein>
<evidence type="ECO:0000313" key="4">
    <source>
        <dbReference type="EMBL" id="OOC03341.1"/>
    </source>
</evidence>
<dbReference type="InterPro" id="IPR052016">
    <property type="entry name" value="Bact_Sigma-Reg"/>
</dbReference>
<dbReference type="PANTHER" id="PTHR43156:SF2">
    <property type="entry name" value="STAGE II SPORULATION PROTEIN E"/>
    <property type="match status" value="1"/>
</dbReference>
<dbReference type="EMBL" id="MUXN01000022">
    <property type="protein sequence ID" value="OOC03341.1"/>
    <property type="molecule type" value="Genomic_DNA"/>
</dbReference>
<organism evidence="3 5">
    <name type="scientific">Amycolatopsis azurea DSM 43854</name>
    <dbReference type="NCBI Taxonomy" id="1238180"/>
    <lineage>
        <taxon>Bacteria</taxon>
        <taxon>Bacillati</taxon>
        <taxon>Actinomycetota</taxon>
        <taxon>Actinomycetes</taxon>
        <taxon>Pseudonocardiales</taxon>
        <taxon>Pseudonocardiaceae</taxon>
        <taxon>Amycolatopsis</taxon>
    </lineage>
</organism>